<gene>
    <name evidence="1" type="ORF">GCM10009001_15180</name>
</gene>
<reference evidence="1 2" key="1">
    <citation type="journal article" date="2019" name="Int. J. Syst. Evol. Microbiol.">
        <title>The Global Catalogue of Microorganisms (GCM) 10K type strain sequencing project: providing services to taxonomists for standard genome sequencing and annotation.</title>
        <authorList>
            <consortium name="The Broad Institute Genomics Platform"/>
            <consortium name="The Broad Institute Genome Sequencing Center for Infectious Disease"/>
            <person name="Wu L."/>
            <person name="Ma J."/>
        </authorList>
    </citation>
    <scope>NUCLEOTIDE SEQUENCE [LARGE SCALE GENOMIC DNA]</scope>
    <source>
        <strain evidence="1 2">JCM 15395</strain>
    </source>
</reference>
<organism evidence="1 2">
    <name type="scientific">Virgibacillus siamensis</name>
    <dbReference type="NCBI Taxonomy" id="480071"/>
    <lineage>
        <taxon>Bacteria</taxon>
        <taxon>Bacillati</taxon>
        <taxon>Bacillota</taxon>
        <taxon>Bacilli</taxon>
        <taxon>Bacillales</taxon>
        <taxon>Bacillaceae</taxon>
        <taxon>Virgibacillus</taxon>
    </lineage>
</organism>
<sequence>MKVTYFHLSIALIFTILLSGCLYPESEMPKNQVPNEAQLEMVQSAVDTYQKQTQGLLPIKTKEQDTPIFRKYLVNFKKLLERNIISEIPGTAYENGGVYQYTIIHAEKNPKVKLIDLRVIDAIRELNIKLNMYRNEHLYPPFGKRISEGVFKIDYEELGLDAEPYVISPYSHKNLPIVMDTEGNLYVDYRIDLNAALKEYDHDYKKGDDIRYLLAEHSPFVPAYSLPYTVKNGEPVFLPQEN</sequence>
<dbReference type="RefSeq" id="WP_343811775.1">
    <property type="nucleotide sequence ID" value="NZ_BAAADS010000010.1"/>
</dbReference>
<proteinExistence type="predicted"/>
<keyword evidence="2" id="KW-1185">Reference proteome</keyword>
<evidence type="ECO:0000313" key="1">
    <source>
        <dbReference type="EMBL" id="GAA0599808.1"/>
    </source>
</evidence>
<dbReference type="PROSITE" id="PS51257">
    <property type="entry name" value="PROKAR_LIPOPROTEIN"/>
    <property type="match status" value="1"/>
</dbReference>
<dbReference type="EMBL" id="BAAADS010000010">
    <property type="protein sequence ID" value="GAA0599808.1"/>
    <property type="molecule type" value="Genomic_DNA"/>
</dbReference>
<name>A0ABN1FXD2_9BACI</name>
<accession>A0ABN1FXD2</accession>
<evidence type="ECO:0000313" key="2">
    <source>
        <dbReference type="Proteomes" id="UP001500866"/>
    </source>
</evidence>
<comment type="caution">
    <text evidence="1">The sequence shown here is derived from an EMBL/GenBank/DDBJ whole genome shotgun (WGS) entry which is preliminary data.</text>
</comment>
<evidence type="ECO:0008006" key="3">
    <source>
        <dbReference type="Google" id="ProtNLM"/>
    </source>
</evidence>
<protein>
    <recommendedName>
        <fullName evidence="3">ABC transporter periplasmic binding protein yphF</fullName>
    </recommendedName>
</protein>
<dbReference type="Proteomes" id="UP001500866">
    <property type="component" value="Unassembled WGS sequence"/>
</dbReference>